<dbReference type="Gene3D" id="3.40.710.10">
    <property type="entry name" value="DD-peptidase/beta-lactamase superfamily"/>
    <property type="match status" value="1"/>
</dbReference>
<feature type="transmembrane region" description="Helical" evidence="10">
    <location>
        <begin position="20"/>
        <end position="42"/>
    </location>
</feature>
<evidence type="ECO:0000256" key="6">
    <source>
        <dbReference type="ARBA" id="ARBA00023316"/>
    </source>
</evidence>
<evidence type="ECO:0000313" key="13">
    <source>
        <dbReference type="Proteomes" id="UP000178098"/>
    </source>
</evidence>
<dbReference type="EMBL" id="MFZT01000034">
    <property type="protein sequence ID" value="OGK30126.1"/>
    <property type="molecule type" value="Genomic_DNA"/>
</dbReference>
<feature type="active site" description="Proton acceptor" evidence="7">
    <location>
        <position position="112"/>
    </location>
</feature>
<keyword evidence="4" id="KW-0133">Cell shape</keyword>
<dbReference type="PANTHER" id="PTHR21581">
    <property type="entry name" value="D-ALANYL-D-ALANINE CARBOXYPEPTIDASE"/>
    <property type="match status" value="1"/>
</dbReference>
<evidence type="ECO:0000256" key="10">
    <source>
        <dbReference type="SAM" id="Phobius"/>
    </source>
</evidence>
<dbReference type="PRINTS" id="PR00725">
    <property type="entry name" value="DADACBPTASE1"/>
</dbReference>
<dbReference type="GO" id="GO:0009002">
    <property type="term" value="F:serine-type D-Ala-D-Ala carboxypeptidase activity"/>
    <property type="evidence" value="ECO:0007669"/>
    <property type="project" value="InterPro"/>
</dbReference>
<keyword evidence="10" id="KW-0812">Transmembrane</keyword>
<evidence type="ECO:0000256" key="3">
    <source>
        <dbReference type="ARBA" id="ARBA00022801"/>
    </source>
</evidence>
<evidence type="ECO:0000256" key="5">
    <source>
        <dbReference type="ARBA" id="ARBA00022984"/>
    </source>
</evidence>
<dbReference type="InterPro" id="IPR018044">
    <property type="entry name" value="Peptidase_S11"/>
</dbReference>
<evidence type="ECO:0000256" key="9">
    <source>
        <dbReference type="RuleBase" id="RU004016"/>
    </source>
</evidence>
<dbReference type="PANTHER" id="PTHR21581:SF6">
    <property type="entry name" value="TRAFFICKING PROTEIN PARTICLE COMPLEX SUBUNIT 12"/>
    <property type="match status" value="1"/>
</dbReference>
<keyword evidence="6" id="KW-0961">Cell wall biogenesis/degradation</keyword>
<feature type="active site" evidence="7">
    <location>
        <position position="162"/>
    </location>
</feature>
<dbReference type="GO" id="GO:0009252">
    <property type="term" value="P:peptidoglycan biosynthetic process"/>
    <property type="evidence" value="ECO:0007669"/>
    <property type="project" value="UniProtKB-KW"/>
</dbReference>
<dbReference type="InterPro" id="IPR001967">
    <property type="entry name" value="Peptidase_S11_N"/>
</dbReference>
<keyword evidence="10" id="KW-0472">Membrane</keyword>
<reference evidence="12 13" key="1">
    <citation type="journal article" date="2016" name="Nat. Commun.">
        <title>Thousands of microbial genomes shed light on interconnected biogeochemical processes in an aquifer system.</title>
        <authorList>
            <person name="Anantharaman K."/>
            <person name="Brown C.T."/>
            <person name="Hug L.A."/>
            <person name="Sharon I."/>
            <person name="Castelle C.J."/>
            <person name="Probst A.J."/>
            <person name="Thomas B.C."/>
            <person name="Singh A."/>
            <person name="Wilkins M.J."/>
            <person name="Karaoz U."/>
            <person name="Brodie E.L."/>
            <person name="Williams K.H."/>
            <person name="Hubbard S.S."/>
            <person name="Banfield J.F."/>
        </authorList>
    </citation>
    <scope>NUCLEOTIDE SEQUENCE [LARGE SCALE GENOMIC DNA]</scope>
</reference>
<evidence type="ECO:0000256" key="8">
    <source>
        <dbReference type="PIRSR" id="PIRSR618044-2"/>
    </source>
</evidence>
<dbReference type="GO" id="GO:0071555">
    <property type="term" value="P:cell wall organization"/>
    <property type="evidence" value="ECO:0007669"/>
    <property type="project" value="UniProtKB-KW"/>
</dbReference>
<evidence type="ECO:0000259" key="11">
    <source>
        <dbReference type="Pfam" id="PF00768"/>
    </source>
</evidence>
<keyword evidence="5" id="KW-0573">Peptidoglycan synthesis</keyword>
<name>A0A1F7HGM2_9BACT</name>
<keyword evidence="10" id="KW-1133">Transmembrane helix</keyword>
<dbReference type="GO" id="GO:0006508">
    <property type="term" value="P:proteolysis"/>
    <property type="evidence" value="ECO:0007669"/>
    <property type="project" value="InterPro"/>
</dbReference>
<dbReference type="AlphaFoldDB" id="A0A1F7HGM2"/>
<dbReference type="Pfam" id="PF00768">
    <property type="entry name" value="Peptidase_S11"/>
    <property type="match status" value="1"/>
</dbReference>
<feature type="domain" description="Peptidase S11 D-alanyl-D-alanine carboxypeptidase A N-terminal" evidence="11">
    <location>
        <begin position="76"/>
        <end position="297"/>
    </location>
</feature>
<proteinExistence type="inferred from homology"/>
<feature type="active site" description="Acyl-ester intermediate" evidence="7">
    <location>
        <position position="109"/>
    </location>
</feature>
<dbReference type="InterPro" id="IPR012338">
    <property type="entry name" value="Beta-lactam/transpept-like"/>
</dbReference>
<evidence type="ECO:0000313" key="12">
    <source>
        <dbReference type="EMBL" id="OGK30126.1"/>
    </source>
</evidence>
<protein>
    <recommendedName>
        <fullName evidence="11">Peptidase S11 D-alanyl-D-alanine carboxypeptidase A N-terminal domain-containing protein</fullName>
    </recommendedName>
</protein>
<keyword evidence="2" id="KW-0732">Signal</keyword>
<accession>A0A1F7HGM2</accession>
<organism evidence="12 13">
    <name type="scientific">Candidatus Roizmanbacteria bacterium RIFCSPHIGHO2_02_FULL_43_11</name>
    <dbReference type="NCBI Taxonomy" id="1802043"/>
    <lineage>
        <taxon>Bacteria</taxon>
        <taxon>Candidatus Roizmaniibacteriota</taxon>
    </lineage>
</organism>
<evidence type="ECO:0000256" key="1">
    <source>
        <dbReference type="ARBA" id="ARBA00007164"/>
    </source>
</evidence>
<keyword evidence="3" id="KW-0378">Hydrolase</keyword>
<comment type="similarity">
    <text evidence="1 9">Belongs to the peptidase S11 family.</text>
</comment>
<evidence type="ECO:0000256" key="2">
    <source>
        <dbReference type="ARBA" id="ARBA00022729"/>
    </source>
</evidence>
<dbReference type="GO" id="GO:0008360">
    <property type="term" value="P:regulation of cell shape"/>
    <property type="evidence" value="ECO:0007669"/>
    <property type="project" value="UniProtKB-KW"/>
</dbReference>
<sequence>MPKKKPEQVSTSQVPKAFYVRASLAITFFALILLFYPGYSFYTSLFSYQRDMFLSGERRTKEYQVLYVPYVKPQIATPSLTAISVYLIDLKTATPLYEKNQHMRLFPASTTKVITALTAMDKFTFDDVLVTKRVVNDGQLMDLVLGEKMTFENVLYGLLVHSGNDAAYMIADSYPGGDNAFIKAMNAKAAALKMRNSHFDNPAGLDSAALYSSAFDLSLAARELLKNHELARIVSIKSITVSDVDYTHFHYLMNVNQLLGKIPGIGGLKTGKTDLAGENLITLYKKNGHEFLIVLLKSEDRFADTQALVEWIGQNVNYATL</sequence>
<dbReference type="Proteomes" id="UP000178098">
    <property type="component" value="Unassembled WGS sequence"/>
</dbReference>
<dbReference type="SUPFAM" id="SSF56601">
    <property type="entry name" value="beta-lactamase/transpeptidase-like"/>
    <property type="match status" value="1"/>
</dbReference>
<comment type="caution">
    <text evidence="12">The sequence shown here is derived from an EMBL/GenBank/DDBJ whole genome shotgun (WGS) entry which is preliminary data.</text>
</comment>
<gene>
    <name evidence="12" type="ORF">A3D08_00400</name>
</gene>
<feature type="binding site" evidence="8">
    <location>
        <position position="269"/>
    </location>
    <ligand>
        <name>substrate</name>
    </ligand>
</feature>
<evidence type="ECO:0000256" key="7">
    <source>
        <dbReference type="PIRSR" id="PIRSR618044-1"/>
    </source>
</evidence>
<evidence type="ECO:0000256" key="4">
    <source>
        <dbReference type="ARBA" id="ARBA00022960"/>
    </source>
</evidence>